<dbReference type="EMBL" id="DXDD01000124">
    <property type="protein sequence ID" value="HIY61004.1"/>
    <property type="molecule type" value="Genomic_DNA"/>
</dbReference>
<dbReference type="AlphaFoldDB" id="A0A9D1YQC9"/>
<evidence type="ECO:0000313" key="1">
    <source>
        <dbReference type="EMBL" id="HIY61004.1"/>
    </source>
</evidence>
<gene>
    <name evidence="1" type="ORF">H9831_10045</name>
</gene>
<dbReference type="Pfam" id="PF18941">
    <property type="entry name" value="DUF5688"/>
    <property type="match status" value="1"/>
</dbReference>
<dbReference type="Proteomes" id="UP000824007">
    <property type="component" value="Unassembled WGS sequence"/>
</dbReference>
<organism evidence="1 2">
    <name type="scientific">Candidatus Eisenbergiella pullistercoris</name>
    <dbReference type="NCBI Taxonomy" id="2838555"/>
    <lineage>
        <taxon>Bacteria</taxon>
        <taxon>Bacillati</taxon>
        <taxon>Bacillota</taxon>
        <taxon>Clostridia</taxon>
        <taxon>Lachnospirales</taxon>
        <taxon>Lachnospiraceae</taxon>
        <taxon>Eisenbergiella</taxon>
    </lineage>
</organism>
<dbReference type="InterPro" id="IPR043743">
    <property type="entry name" value="DUF5688"/>
</dbReference>
<sequence>MEQFINKVSNAVRAYFGGGLDITVQKVMKNNGVEMTGLIFMEKGSDIAATIYLDSYYEAYGEGTPLGEIVRKLIRTYEEHRPAEKLNLDFFRDYGKVRTRLACRLLNLEKNRELLSQVPHQIWLDLAVVPCCVLMGDELGCACILIRYGHMRDWKIDEEALLADARANMQKILRPECVPMSDFLYDMMRQTVEEQLPEAEPGEEENRGLVLDQIAGLLAGRGRPGGRQLLILSNIQHFYGASALLYPDVQKLLTRGEKGYFILPSSVHEVLLLEETGNEDRCGLYRMVREVNEKNVPREEFLSDSVYYFDRKTGRIRIL</sequence>
<name>A0A9D1YQC9_9FIRM</name>
<protein>
    <submittedName>
        <fullName evidence="1">Uncharacterized protein</fullName>
    </submittedName>
</protein>
<reference evidence="1" key="1">
    <citation type="journal article" date="2021" name="PeerJ">
        <title>Extensive microbial diversity within the chicken gut microbiome revealed by metagenomics and culture.</title>
        <authorList>
            <person name="Gilroy R."/>
            <person name="Ravi A."/>
            <person name="Getino M."/>
            <person name="Pursley I."/>
            <person name="Horton D.L."/>
            <person name="Alikhan N.F."/>
            <person name="Baker D."/>
            <person name="Gharbi K."/>
            <person name="Hall N."/>
            <person name="Watson M."/>
            <person name="Adriaenssens E.M."/>
            <person name="Foster-Nyarko E."/>
            <person name="Jarju S."/>
            <person name="Secka A."/>
            <person name="Antonio M."/>
            <person name="Oren A."/>
            <person name="Chaudhuri R.R."/>
            <person name="La Ragione R."/>
            <person name="Hildebrand F."/>
            <person name="Pallen M.J."/>
        </authorList>
    </citation>
    <scope>NUCLEOTIDE SEQUENCE</scope>
    <source>
        <strain evidence="1">ChiSxjej3B15-24422</strain>
    </source>
</reference>
<proteinExistence type="predicted"/>
<comment type="caution">
    <text evidence="1">The sequence shown here is derived from an EMBL/GenBank/DDBJ whole genome shotgun (WGS) entry which is preliminary data.</text>
</comment>
<evidence type="ECO:0000313" key="2">
    <source>
        <dbReference type="Proteomes" id="UP000824007"/>
    </source>
</evidence>
<reference evidence="1" key="2">
    <citation type="submission" date="2021-04" db="EMBL/GenBank/DDBJ databases">
        <authorList>
            <person name="Gilroy R."/>
        </authorList>
    </citation>
    <scope>NUCLEOTIDE SEQUENCE</scope>
    <source>
        <strain evidence="1">ChiSxjej3B15-24422</strain>
    </source>
</reference>
<accession>A0A9D1YQC9</accession>